<dbReference type="RefSeq" id="WP_244387509.1">
    <property type="nucleotide sequence ID" value="NZ_AP025564.1"/>
</dbReference>
<dbReference type="InterPro" id="IPR023198">
    <property type="entry name" value="PGP-like_dom2"/>
</dbReference>
<dbReference type="PRINTS" id="PR00413">
    <property type="entry name" value="HADHALOGNASE"/>
</dbReference>
<reference evidence="1 2" key="1">
    <citation type="submission" date="2022-01" db="EMBL/GenBank/DDBJ databases">
        <title>Novel bile acid biosynthetic pathways are enriched in the microbiome of centenarians.</title>
        <authorList>
            <person name="Sato Y."/>
            <person name="Atarashi K."/>
            <person name="Plichta R.D."/>
            <person name="Arai Y."/>
            <person name="Sasajima S."/>
            <person name="Kearney M.S."/>
            <person name="Suda W."/>
            <person name="Takeshita K."/>
            <person name="Sasaki T."/>
            <person name="Okamoto S."/>
            <person name="Skelly N.A."/>
            <person name="Okamura Y."/>
            <person name="Vlamakis H."/>
            <person name="Li Y."/>
            <person name="Tanoue T."/>
            <person name="Takei H."/>
            <person name="Nittono H."/>
            <person name="Narushima S."/>
            <person name="Irie J."/>
            <person name="Itoh H."/>
            <person name="Moriya K."/>
            <person name="Sugiura Y."/>
            <person name="Suematsu M."/>
            <person name="Moritoki N."/>
            <person name="Shibata S."/>
            <person name="Littman R.D."/>
            <person name="Fischbach A.M."/>
            <person name="Uwamino Y."/>
            <person name="Inoue T."/>
            <person name="Honda A."/>
            <person name="Hattori M."/>
            <person name="Murai T."/>
            <person name="Xavier J.R."/>
            <person name="Hirose N."/>
            <person name="Honda K."/>
        </authorList>
    </citation>
    <scope>NUCLEOTIDE SEQUENCE [LARGE SCALE GENOMIC DNA]</scope>
    <source>
        <strain evidence="1 2">CE91-St30</strain>
    </source>
</reference>
<gene>
    <name evidence="1" type="primary">gph</name>
    <name evidence="1" type="ORF">CE91St30_00500</name>
</gene>
<organism evidence="1 2">
    <name type="scientific">Raoultibacter timonensis</name>
    <dbReference type="NCBI Taxonomy" id="1907662"/>
    <lineage>
        <taxon>Bacteria</taxon>
        <taxon>Bacillati</taxon>
        <taxon>Actinomycetota</taxon>
        <taxon>Coriobacteriia</taxon>
        <taxon>Eggerthellales</taxon>
        <taxon>Eggerthellaceae</taxon>
        <taxon>Raoultibacter</taxon>
    </lineage>
</organism>
<dbReference type="SUPFAM" id="SSF56784">
    <property type="entry name" value="HAD-like"/>
    <property type="match status" value="1"/>
</dbReference>
<dbReference type="InterPro" id="IPR036412">
    <property type="entry name" value="HAD-like_sf"/>
</dbReference>
<name>A0ABN6M9H8_9ACTN</name>
<dbReference type="NCBIfam" id="TIGR01549">
    <property type="entry name" value="HAD-SF-IA-v1"/>
    <property type="match status" value="1"/>
</dbReference>
<sequence>MDCHCDTFVFDLDGTLLDTLPDLVALTNRALRDAGFPERTEQEILSYVGNGVRALMYQAVPEGTDSAQAEAAMDRWRELYPEYGTTLTKPYDGMVEVLASLKEQGKKLAVLSNKFDGGVQELMPVFFPDVFDAAHGESASIPRKPDPTGLLLTLEQIDADPETTAYVGDSGGDMKTAHNAGVFAIGVSWGYRPEGELREMGADAIVHHPAELLDFA</sequence>
<dbReference type="InterPro" id="IPR023214">
    <property type="entry name" value="HAD_sf"/>
</dbReference>
<protein>
    <submittedName>
        <fullName evidence="1">Phosphoglycolate phosphatase</fullName>
    </submittedName>
</protein>
<evidence type="ECO:0000313" key="1">
    <source>
        <dbReference type="EMBL" id="BDE94717.1"/>
    </source>
</evidence>
<accession>A0ABN6M9H8</accession>
<dbReference type="Gene3D" id="1.10.150.240">
    <property type="entry name" value="Putative phosphatase, domain 2"/>
    <property type="match status" value="1"/>
</dbReference>
<dbReference type="InterPro" id="IPR006439">
    <property type="entry name" value="HAD-SF_hydro_IA"/>
</dbReference>
<dbReference type="Pfam" id="PF13419">
    <property type="entry name" value="HAD_2"/>
    <property type="match status" value="1"/>
</dbReference>
<dbReference type="EMBL" id="AP025564">
    <property type="protein sequence ID" value="BDE94717.1"/>
    <property type="molecule type" value="Genomic_DNA"/>
</dbReference>
<dbReference type="InterPro" id="IPR050155">
    <property type="entry name" value="HAD-like_hydrolase_sf"/>
</dbReference>
<dbReference type="Gene3D" id="3.40.50.1000">
    <property type="entry name" value="HAD superfamily/HAD-like"/>
    <property type="match status" value="1"/>
</dbReference>
<dbReference type="SFLD" id="SFLDG01129">
    <property type="entry name" value="C1.5:_HAD__Beta-PGM__Phosphata"/>
    <property type="match status" value="1"/>
</dbReference>
<dbReference type="PANTHER" id="PTHR43434:SF1">
    <property type="entry name" value="PHOSPHOGLYCOLATE PHOSPHATASE"/>
    <property type="match status" value="1"/>
</dbReference>
<dbReference type="Proteomes" id="UP001320544">
    <property type="component" value="Chromosome"/>
</dbReference>
<evidence type="ECO:0000313" key="2">
    <source>
        <dbReference type="Proteomes" id="UP001320544"/>
    </source>
</evidence>
<keyword evidence="2" id="KW-1185">Reference proteome</keyword>
<proteinExistence type="predicted"/>
<dbReference type="PANTHER" id="PTHR43434">
    <property type="entry name" value="PHOSPHOGLYCOLATE PHOSPHATASE"/>
    <property type="match status" value="1"/>
</dbReference>
<dbReference type="InterPro" id="IPR041492">
    <property type="entry name" value="HAD_2"/>
</dbReference>
<dbReference type="SFLD" id="SFLDS00003">
    <property type="entry name" value="Haloacid_Dehalogenase"/>
    <property type="match status" value="1"/>
</dbReference>